<organism evidence="2 3">
    <name type="scientific">Streptomyces gardneri</name>
    <dbReference type="NCBI Taxonomy" id="66892"/>
    <lineage>
        <taxon>Bacteria</taxon>
        <taxon>Bacillati</taxon>
        <taxon>Actinomycetota</taxon>
        <taxon>Actinomycetes</taxon>
        <taxon>Kitasatosporales</taxon>
        <taxon>Streptomycetaceae</taxon>
        <taxon>Streptomyces</taxon>
    </lineage>
</organism>
<gene>
    <name evidence="2" type="ORF">SGA01_29570</name>
</gene>
<keyword evidence="3" id="KW-1185">Reference proteome</keyword>
<dbReference type="Proteomes" id="UP000315226">
    <property type="component" value="Unassembled WGS sequence"/>
</dbReference>
<proteinExistence type="predicted"/>
<name>A0A4Y3RI49_9ACTN</name>
<evidence type="ECO:0000313" key="3">
    <source>
        <dbReference type="Proteomes" id="UP000315226"/>
    </source>
</evidence>
<accession>A0A4Y3RI49</accession>
<reference evidence="2 3" key="1">
    <citation type="submission" date="2019-06" db="EMBL/GenBank/DDBJ databases">
        <title>Whole genome shotgun sequence of Streptomyces gardneri NBRC 12865.</title>
        <authorList>
            <person name="Hosoyama A."/>
            <person name="Uohara A."/>
            <person name="Ohji S."/>
            <person name="Ichikawa N."/>
        </authorList>
    </citation>
    <scope>NUCLEOTIDE SEQUENCE [LARGE SCALE GENOMIC DNA]</scope>
    <source>
        <strain evidence="2 3">NBRC 12865</strain>
    </source>
</reference>
<feature type="region of interest" description="Disordered" evidence="1">
    <location>
        <begin position="13"/>
        <end position="42"/>
    </location>
</feature>
<dbReference type="EMBL" id="BJMN01000017">
    <property type="protein sequence ID" value="GEB57352.1"/>
    <property type="molecule type" value="Genomic_DNA"/>
</dbReference>
<protein>
    <submittedName>
        <fullName evidence="2">Uncharacterized protein</fullName>
    </submittedName>
</protein>
<evidence type="ECO:0000256" key="1">
    <source>
        <dbReference type="SAM" id="MobiDB-lite"/>
    </source>
</evidence>
<comment type="caution">
    <text evidence="2">The sequence shown here is derived from an EMBL/GenBank/DDBJ whole genome shotgun (WGS) entry which is preliminary data.</text>
</comment>
<evidence type="ECO:0000313" key="2">
    <source>
        <dbReference type="EMBL" id="GEB57352.1"/>
    </source>
</evidence>
<dbReference type="RefSeq" id="WP_141296917.1">
    <property type="nucleotide sequence ID" value="NZ_BJMN01000017.1"/>
</dbReference>
<dbReference type="AlphaFoldDB" id="A0A4Y3RI49"/>
<sequence length="111" mass="12588">MSVRADALMRLGLHPPTSRPRFRATRGRPTGGGRGRDEFGLRTPGHEYSLDGRFFAYEQVSSVAQLYDRCTGMVRDTQQLMLTKGLSAYVYTEITDVEGEYNGLFSYDRRV</sequence>
<dbReference type="OrthoDB" id="9762066at2"/>